<reference evidence="12 13" key="1">
    <citation type="journal article" date="2014" name="Environ. Microbiol.">
        <title>Insights into organohalide respiration and the versatile catabolism of Sulfurospirillum multivorans gained from comparative genomics and physiological studies.</title>
        <authorList>
            <person name="Goris T."/>
            <person name="Schubert T."/>
            <person name="Gadkari J."/>
            <person name="Wubet T."/>
            <person name="Tarkka M."/>
            <person name="Buscot F."/>
            <person name="Adrian L."/>
            <person name="Diekert G."/>
        </authorList>
    </citation>
    <scope>NUCLEOTIDE SEQUENCE [LARGE SCALE GENOMIC DNA]</scope>
    <source>
        <strain evidence="13">DM 12446 / JCM 15788 / NBRC 109480</strain>
    </source>
</reference>
<evidence type="ECO:0000256" key="2">
    <source>
        <dbReference type="ARBA" id="ARBA00013729"/>
    </source>
</evidence>
<dbReference type="GO" id="GO:0032784">
    <property type="term" value="P:regulation of DNA-templated transcription elongation"/>
    <property type="evidence" value="ECO:0007669"/>
    <property type="project" value="UniProtKB-UniRule"/>
</dbReference>
<evidence type="ECO:0000256" key="6">
    <source>
        <dbReference type="ARBA" id="ARBA00024916"/>
    </source>
</evidence>
<dbReference type="Gene3D" id="3.10.50.30">
    <property type="entry name" value="Transcription elongation factor, GreA/GreB, C-terminal domain"/>
    <property type="match status" value="1"/>
</dbReference>
<dbReference type="GO" id="GO:0006354">
    <property type="term" value="P:DNA-templated transcription elongation"/>
    <property type="evidence" value="ECO:0007669"/>
    <property type="project" value="TreeGrafter"/>
</dbReference>
<dbReference type="Pfam" id="PF01272">
    <property type="entry name" value="GreA_GreB"/>
    <property type="match status" value="1"/>
</dbReference>
<evidence type="ECO:0000256" key="7">
    <source>
        <dbReference type="ARBA" id="ARBA00030776"/>
    </source>
</evidence>
<evidence type="ECO:0000256" key="4">
    <source>
        <dbReference type="ARBA" id="ARBA00023125"/>
    </source>
</evidence>
<accession>A0AA86AJ97</accession>
<dbReference type="InterPro" id="IPR036805">
    <property type="entry name" value="Tscrpt_elong_fac_GreA/B_N_sf"/>
</dbReference>
<dbReference type="Pfam" id="PF03449">
    <property type="entry name" value="GreA_GreB_N"/>
    <property type="match status" value="1"/>
</dbReference>
<organism evidence="12 13">
    <name type="scientific">Sulfurospirillum multivorans (strain DM 12446 / JCM 15788 / NBRC 109480)</name>
    <dbReference type="NCBI Taxonomy" id="1150621"/>
    <lineage>
        <taxon>Bacteria</taxon>
        <taxon>Pseudomonadati</taxon>
        <taxon>Campylobacterota</taxon>
        <taxon>Epsilonproteobacteria</taxon>
        <taxon>Campylobacterales</taxon>
        <taxon>Sulfurospirillaceae</taxon>
        <taxon>Sulfurospirillum</taxon>
    </lineage>
</organism>
<evidence type="ECO:0000259" key="11">
    <source>
        <dbReference type="Pfam" id="PF03449"/>
    </source>
</evidence>
<dbReference type="InterPro" id="IPR001437">
    <property type="entry name" value="Tscrpt_elong_fac_GreA/B_C"/>
</dbReference>
<dbReference type="InterPro" id="IPR023459">
    <property type="entry name" value="Tscrpt_elong_fac_GreA/B_fam"/>
</dbReference>
<evidence type="ECO:0000256" key="5">
    <source>
        <dbReference type="ARBA" id="ARBA00023163"/>
    </source>
</evidence>
<dbReference type="InterPro" id="IPR036953">
    <property type="entry name" value="GreA/GreB_C_sf"/>
</dbReference>
<dbReference type="GO" id="GO:0003677">
    <property type="term" value="F:DNA binding"/>
    <property type="evidence" value="ECO:0007669"/>
    <property type="project" value="UniProtKB-UniRule"/>
</dbReference>
<dbReference type="InterPro" id="IPR022691">
    <property type="entry name" value="Tscrpt_elong_fac_GreA/B_N"/>
</dbReference>
<evidence type="ECO:0000256" key="8">
    <source>
        <dbReference type="HAMAP-Rule" id="MF_00105"/>
    </source>
</evidence>
<dbReference type="RefSeq" id="WP_025343475.1">
    <property type="nucleotide sequence ID" value="NZ_CP007201.1"/>
</dbReference>
<keyword evidence="12" id="KW-0251">Elongation factor</keyword>
<dbReference type="Proteomes" id="UP000019322">
    <property type="component" value="Chromosome"/>
</dbReference>
<keyword evidence="12" id="KW-0648">Protein biosynthesis</keyword>
<evidence type="ECO:0000313" key="13">
    <source>
        <dbReference type="Proteomes" id="UP000019322"/>
    </source>
</evidence>
<dbReference type="GO" id="GO:0070063">
    <property type="term" value="F:RNA polymerase binding"/>
    <property type="evidence" value="ECO:0007669"/>
    <property type="project" value="InterPro"/>
</dbReference>
<dbReference type="PANTHER" id="PTHR30437">
    <property type="entry name" value="TRANSCRIPTION ELONGATION FACTOR GREA"/>
    <property type="match status" value="1"/>
</dbReference>
<dbReference type="AlphaFoldDB" id="A0AA86AJ97"/>
<dbReference type="SUPFAM" id="SSF46557">
    <property type="entry name" value="GreA transcript cleavage protein, N-terminal domain"/>
    <property type="match status" value="1"/>
</dbReference>
<keyword evidence="5 8" id="KW-0804">Transcription</keyword>
<dbReference type="PIRSF" id="PIRSF006092">
    <property type="entry name" value="GreA_GreB"/>
    <property type="match status" value="1"/>
</dbReference>
<dbReference type="NCBIfam" id="NF001263">
    <property type="entry name" value="PRK00226.1-4"/>
    <property type="match status" value="1"/>
</dbReference>
<dbReference type="KEGG" id="smul:SMUL_0277"/>
<protein>
    <recommendedName>
        <fullName evidence="2 8">Transcription elongation factor GreA</fullName>
    </recommendedName>
    <alternativeName>
        <fullName evidence="7 8">Transcript cleavage factor GreA</fullName>
    </alternativeName>
</protein>
<comment type="function">
    <text evidence="6 8 9">Necessary for efficient RNA polymerase transcription elongation past template-encoded arresting sites. The arresting sites in DNA have the property of trapping a certain fraction of elongating RNA polymerases that pass through, resulting in locked ternary complexes. Cleavage of the nascent transcript by cleavage factors such as GreA or GreB allows the resumption of elongation from the new 3'terminus. GreA releases sequences of 2 to 3 nucleotides.</text>
</comment>
<feature type="domain" description="Transcription elongation factor GreA/GreB N-terminal" evidence="11">
    <location>
        <begin position="7"/>
        <end position="76"/>
    </location>
</feature>
<comment type="similarity">
    <text evidence="1 8 9">Belongs to the GreA/GreB family.</text>
</comment>
<evidence type="ECO:0000256" key="9">
    <source>
        <dbReference type="RuleBase" id="RU000556"/>
    </source>
</evidence>
<evidence type="ECO:0000259" key="10">
    <source>
        <dbReference type="Pfam" id="PF01272"/>
    </source>
</evidence>
<dbReference type="NCBIfam" id="TIGR01462">
    <property type="entry name" value="greA"/>
    <property type="match status" value="1"/>
</dbReference>
<dbReference type="Gene3D" id="1.10.287.180">
    <property type="entry name" value="Transcription elongation factor, GreA/GreB, N-terminal domain"/>
    <property type="match status" value="1"/>
</dbReference>
<dbReference type="InterPro" id="IPR028624">
    <property type="entry name" value="Tscrpt_elong_fac_GreA/B"/>
</dbReference>
<dbReference type="FunFam" id="3.10.50.30:FF:000001">
    <property type="entry name" value="Transcription elongation factor GreA"/>
    <property type="match status" value="1"/>
</dbReference>
<dbReference type="SUPFAM" id="SSF54534">
    <property type="entry name" value="FKBP-like"/>
    <property type="match status" value="1"/>
</dbReference>
<gene>
    <name evidence="8 12" type="primary">greA</name>
    <name evidence="12" type="ORF">SMUL_0277</name>
</gene>
<sequence>MSNAKEPMTEYGYKKLMNELNDLKKKQRPETVIELDIARSHGDLKENAEYHAAKERLAFIDGRIGELSDLVSRAQVIDPTTYEHEKIRFGSTIMLENLETNEEVTYTIVGSTESNPDLGLISYYSPLAIQLMGRGEGEEVTIKLPSGKQVYEVLEVAYREINFEG</sequence>
<keyword evidence="3 8" id="KW-0805">Transcription regulation</keyword>
<proteinExistence type="inferred from homology"/>
<evidence type="ECO:0000256" key="1">
    <source>
        <dbReference type="ARBA" id="ARBA00008213"/>
    </source>
</evidence>
<evidence type="ECO:0000256" key="3">
    <source>
        <dbReference type="ARBA" id="ARBA00023015"/>
    </source>
</evidence>
<keyword evidence="4 8" id="KW-0238">DNA-binding</keyword>
<dbReference type="FunFam" id="1.10.287.180:FF:000001">
    <property type="entry name" value="Transcription elongation factor GreA"/>
    <property type="match status" value="1"/>
</dbReference>
<dbReference type="InterPro" id="IPR006359">
    <property type="entry name" value="Tscrpt_elong_fac_GreA"/>
</dbReference>
<name>A0AA86AJ97_SULMK</name>
<dbReference type="PANTHER" id="PTHR30437:SF4">
    <property type="entry name" value="TRANSCRIPTION ELONGATION FACTOR GREA"/>
    <property type="match status" value="1"/>
</dbReference>
<dbReference type="GO" id="GO:0003746">
    <property type="term" value="F:translation elongation factor activity"/>
    <property type="evidence" value="ECO:0007669"/>
    <property type="project" value="UniProtKB-KW"/>
</dbReference>
<dbReference type="HAMAP" id="MF_00105">
    <property type="entry name" value="GreA_GreB"/>
    <property type="match status" value="1"/>
</dbReference>
<feature type="domain" description="Transcription elongation factor GreA/GreB C-terminal" evidence="10">
    <location>
        <begin position="84"/>
        <end position="158"/>
    </location>
</feature>
<evidence type="ECO:0000313" key="12">
    <source>
        <dbReference type="EMBL" id="AHJ11559.1"/>
    </source>
</evidence>
<dbReference type="NCBIfam" id="NF001261">
    <property type="entry name" value="PRK00226.1-2"/>
    <property type="match status" value="1"/>
</dbReference>
<dbReference type="EMBL" id="CP007201">
    <property type="protein sequence ID" value="AHJ11559.1"/>
    <property type="molecule type" value="Genomic_DNA"/>
</dbReference>